<dbReference type="Proteomes" id="UP000002043">
    <property type="component" value="Chromosome"/>
</dbReference>
<dbReference type="Pfam" id="PF17820">
    <property type="entry name" value="PDZ_6"/>
    <property type="match status" value="1"/>
</dbReference>
<dbReference type="InterPro" id="IPR036034">
    <property type="entry name" value="PDZ_sf"/>
</dbReference>
<evidence type="ECO:0000259" key="2">
    <source>
        <dbReference type="SMART" id="SM00228"/>
    </source>
</evidence>
<name>D3SMB0_THEAH</name>
<dbReference type="SUPFAM" id="SSF50156">
    <property type="entry name" value="PDZ domain-like"/>
    <property type="match status" value="1"/>
</dbReference>
<protein>
    <submittedName>
        <fullName evidence="3">PDZ/DHR/GLGF domain protein</fullName>
    </submittedName>
</protein>
<dbReference type="RefSeq" id="WP_012992296.1">
    <property type="nucleotide sequence ID" value="NC_013894.1"/>
</dbReference>
<dbReference type="InterPro" id="IPR001478">
    <property type="entry name" value="PDZ"/>
</dbReference>
<proteinExistence type="predicted"/>
<gene>
    <name evidence="3" type="ordered locus">Thal_1258</name>
</gene>
<accession>D3SMB0</accession>
<evidence type="ECO:0000313" key="3">
    <source>
        <dbReference type="EMBL" id="ADC89890.1"/>
    </source>
</evidence>
<feature type="domain" description="PDZ" evidence="2">
    <location>
        <begin position="144"/>
        <end position="222"/>
    </location>
</feature>
<dbReference type="STRING" id="638303.Thal_1258"/>
<dbReference type="KEGG" id="tal:Thal_1258"/>
<keyword evidence="1" id="KW-0812">Transmembrane</keyword>
<dbReference type="Gene3D" id="2.30.42.10">
    <property type="match status" value="1"/>
</dbReference>
<dbReference type="HOGENOM" id="CLU_1194423_0_0_0"/>
<evidence type="ECO:0000256" key="1">
    <source>
        <dbReference type="SAM" id="Phobius"/>
    </source>
</evidence>
<dbReference type="OrthoDB" id="11734at2"/>
<organism evidence="3 4">
    <name type="scientific">Thermocrinis albus (strain DSM 14484 / JCM 11386 / HI 11/12)</name>
    <dbReference type="NCBI Taxonomy" id="638303"/>
    <lineage>
        <taxon>Bacteria</taxon>
        <taxon>Pseudomonadati</taxon>
        <taxon>Aquificota</taxon>
        <taxon>Aquificia</taxon>
        <taxon>Aquificales</taxon>
        <taxon>Aquificaceae</taxon>
        <taxon>Thermocrinis</taxon>
    </lineage>
</organism>
<keyword evidence="1" id="KW-1133">Transmembrane helix</keyword>
<evidence type="ECO:0000313" key="4">
    <source>
        <dbReference type="Proteomes" id="UP000002043"/>
    </source>
</evidence>
<keyword evidence="1" id="KW-0472">Membrane</keyword>
<dbReference type="eggNOG" id="COG3031">
    <property type="taxonomic scope" value="Bacteria"/>
</dbReference>
<dbReference type="SMART" id="SM00228">
    <property type="entry name" value="PDZ"/>
    <property type="match status" value="1"/>
</dbReference>
<dbReference type="InterPro" id="IPR041489">
    <property type="entry name" value="PDZ_6"/>
</dbReference>
<keyword evidence="4" id="KW-1185">Reference proteome</keyword>
<dbReference type="EMBL" id="CP001931">
    <property type="protein sequence ID" value="ADC89890.1"/>
    <property type="molecule type" value="Genomic_DNA"/>
</dbReference>
<feature type="transmembrane region" description="Helical" evidence="1">
    <location>
        <begin position="6"/>
        <end position="23"/>
    </location>
</feature>
<dbReference type="AlphaFoldDB" id="D3SMB0"/>
<sequence>MIGVSFAVGLGLLLGSFILLYFTHLPNLKPPLLPQEKPPIPQIKAFAPVSSPQAEDIHLLGTATGSVRMALLQVGGEAKVVYVGSSVGPYKVEEIGRYYVILAKGDVRRKLTFETTQTTPTFQDEGSLQAVVSREELNRITADPGIMFRQIRLVPFLQGNKTKGFLIEWVDPSSIFSRMGLKGGDVLLAINNQEIRSGEDAFKILQVLRNESTIKLDLLREGKLITMVLRVE</sequence>
<reference evidence="4" key="1">
    <citation type="journal article" date="2010" name="Stand. Genomic Sci.">
        <title>Complete genome sequence of Thermocrinis albus type strain (HI 11/12T).</title>
        <authorList>
            <person name="Wirth R."/>
            <person name="Sikorski J."/>
            <person name="Brambilla E."/>
            <person name="Misra M."/>
            <person name="Lapidus A."/>
            <person name="Copeland A."/>
            <person name="Nolan M."/>
            <person name="Lucas S."/>
            <person name="Chen F."/>
            <person name="Tice H."/>
            <person name="Cheng J.F."/>
            <person name="Han C."/>
            <person name="Detter J.C."/>
            <person name="Tapia R."/>
            <person name="Bruce D."/>
            <person name="Goodwin L."/>
            <person name="Pitluck S."/>
            <person name="Pati A."/>
            <person name="Anderson I."/>
            <person name="Ivanova N."/>
            <person name="Mavromatis K."/>
            <person name="Mikhailova N."/>
            <person name="Chen A."/>
            <person name="Palaniappan K."/>
            <person name="Bilek Y."/>
            <person name="Hader T."/>
            <person name="Land M."/>
            <person name="Hauser L."/>
            <person name="Chang Y.J."/>
            <person name="Jeffries C.D."/>
            <person name="Tindall B.J."/>
            <person name="Rohde M."/>
            <person name="Goker M."/>
            <person name="Bristow J."/>
            <person name="Eisen J.A."/>
            <person name="Markowitz V."/>
            <person name="Hugenholtz P."/>
            <person name="Kyrpides N.C."/>
            <person name="Klenk H.P."/>
        </authorList>
    </citation>
    <scope>NUCLEOTIDE SEQUENCE [LARGE SCALE GENOMIC DNA]</scope>
    <source>
        <strain evidence="4">DSM 14484 / JCM 11386 / HI 11/12</strain>
    </source>
</reference>